<accession>A0A7W4W8E2</accession>
<dbReference type="Proteomes" id="UP000537130">
    <property type="component" value="Unassembled WGS sequence"/>
</dbReference>
<gene>
    <name evidence="4" type="ORF">FHR99_003006</name>
</gene>
<dbReference type="InterPro" id="IPR039298">
    <property type="entry name" value="ACOT13"/>
</dbReference>
<dbReference type="NCBIfam" id="TIGR00369">
    <property type="entry name" value="unchar_dom_1"/>
    <property type="match status" value="1"/>
</dbReference>
<organism evidence="4 5">
    <name type="scientific">Litorivivens lipolytica</name>
    <dbReference type="NCBI Taxonomy" id="1524264"/>
    <lineage>
        <taxon>Bacteria</taxon>
        <taxon>Pseudomonadati</taxon>
        <taxon>Pseudomonadota</taxon>
        <taxon>Gammaproteobacteria</taxon>
        <taxon>Litorivivens</taxon>
    </lineage>
</organism>
<comment type="caution">
    <text evidence="4">The sequence shown here is derived from an EMBL/GenBank/DDBJ whole genome shotgun (WGS) entry which is preliminary data.</text>
</comment>
<dbReference type="EC" id="3.1.2.-" evidence="4"/>
<keyword evidence="2 4" id="KW-0378">Hydrolase</keyword>
<comment type="similarity">
    <text evidence="1">Belongs to the thioesterase PaaI family.</text>
</comment>
<sequence length="125" mass="13610">MENPFGELIGLRIDRQESGISELSLTVTPELLNPHQVVHGAVLYALADTGMGAALYPSLPEGHLCATIEIKMNYFAAVFSGEVVCHTRVINQGKRIANLESELFHDDRLVARANGNYAIFKPSSA</sequence>
<dbReference type="GO" id="GO:0047617">
    <property type="term" value="F:fatty acyl-CoA hydrolase activity"/>
    <property type="evidence" value="ECO:0007669"/>
    <property type="project" value="InterPro"/>
</dbReference>
<dbReference type="CDD" id="cd03443">
    <property type="entry name" value="PaaI_thioesterase"/>
    <property type="match status" value="1"/>
</dbReference>
<dbReference type="InterPro" id="IPR029069">
    <property type="entry name" value="HotDog_dom_sf"/>
</dbReference>
<keyword evidence="5" id="KW-1185">Reference proteome</keyword>
<reference evidence="4 5" key="1">
    <citation type="submission" date="2020-08" db="EMBL/GenBank/DDBJ databases">
        <title>Genomic Encyclopedia of Type Strains, Phase III (KMG-III): the genomes of soil and plant-associated and newly described type strains.</title>
        <authorList>
            <person name="Whitman W."/>
        </authorList>
    </citation>
    <scope>NUCLEOTIDE SEQUENCE [LARGE SCALE GENOMIC DNA]</scope>
    <source>
        <strain evidence="4 5">CECT 8654</strain>
    </source>
</reference>
<dbReference type="RefSeq" id="WP_183411498.1">
    <property type="nucleotide sequence ID" value="NZ_JACHWY010000003.1"/>
</dbReference>
<evidence type="ECO:0000259" key="3">
    <source>
        <dbReference type="Pfam" id="PF03061"/>
    </source>
</evidence>
<dbReference type="Pfam" id="PF03061">
    <property type="entry name" value="4HBT"/>
    <property type="match status" value="1"/>
</dbReference>
<dbReference type="SUPFAM" id="SSF54637">
    <property type="entry name" value="Thioesterase/thiol ester dehydrase-isomerase"/>
    <property type="match status" value="1"/>
</dbReference>
<feature type="domain" description="Thioesterase" evidence="3">
    <location>
        <begin position="35"/>
        <end position="109"/>
    </location>
</feature>
<proteinExistence type="inferred from homology"/>
<dbReference type="AlphaFoldDB" id="A0A7W4W8E2"/>
<name>A0A7W4W8E2_9GAMM</name>
<evidence type="ECO:0000313" key="4">
    <source>
        <dbReference type="EMBL" id="MBB3048732.1"/>
    </source>
</evidence>
<evidence type="ECO:0000313" key="5">
    <source>
        <dbReference type="Proteomes" id="UP000537130"/>
    </source>
</evidence>
<dbReference type="Gene3D" id="3.10.129.10">
    <property type="entry name" value="Hotdog Thioesterase"/>
    <property type="match status" value="1"/>
</dbReference>
<dbReference type="EMBL" id="JACHWY010000003">
    <property type="protein sequence ID" value="MBB3048732.1"/>
    <property type="molecule type" value="Genomic_DNA"/>
</dbReference>
<dbReference type="InterPro" id="IPR006683">
    <property type="entry name" value="Thioestr_dom"/>
</dbReference>
<dbReference type="PANTHER" id="PTHR21660">
    <property type="entry name" value="THIOESTERASE SUPERFAMILY MEMBER-RELATED"/>
    <property type="match status" value="1"/>
</dbReference>
<protein>
    <submittedName>
        <fullName evidence="4">Acyl-CoA thioesterase</fullName>
        <ecNumber evidence="4">3.1.2.-</ecNumber>
    </submittedName>
</protein>
<evidence type="ECO:0000256" key="2">
    <source>
        <dbReference type="ARBA" id="ARBA00022801"/>
    </source>
</evidence>
<evidence type="ECO:0000256" key="1">
    <source>
        <dbReference type="ARBA" id="ARBA00008324"/>
    </source>
</evidence>
<dbReference type="InterPro" id="IPR003736">
    <property type="entry name" value="PAAI_dom"/>
</dbReference>
<dbReference type="PANTHER" id="PTHR21660:SF1">
    <property type="entry name" value="ACYL-COENZYME A THIOESTERASE 13"/>
    <property type="match status" value="1"/>
</dbReference>